<organism evidence="6 7">
    <name type="scientific">Anaerobaca lacustris</name>
    <dbReference type="NCBI Taxonomy" id="3044600"/>
    <lineage>
        <taxon>Bacteria</taxon>
        <taxon>Pseudomonadati</taxon>
        <taxon>Planctomycetota</taxon>
        <taxon>Phycisphaerae</taxon>
        <taxon>Sedimentisphaerales</taxon>
        <taxon>Anaerobacaceae</taxon>
        <taxon>Anaerobaca</taxon>
    </lineage>
</organism>
<keyword evidence="7" id="KW-1185">Reference proteome</keyword>
<reference evidence="6" key="1">
    <citation type="submission" date="2023-05" db="EMBL/GenBank/DDBJ databases">
        <title>Anaerotaeda fermentans gen. nov., sp. nov., a novel anaerobic planctomycete of the new family within the order Sedimentisphaerales isolated from Taman Peninsula, Russia.</title>
        <authorList>
            <person name="Khomyakova M.A."/>
            <person name="Merkel A.Y."/>
            <person name="Slobodkin A.I."/>
        </authorList>
    </citation>
    <scope>NUCLEOTIDE SEQUENCE</scope>
    <source>
        <strain evidence="6">M17dextr</strain>
    </source>
</reference>
<dbReference type="PANTHER" id="PTHR46847">
    <property type="entry name" value="D-ALLOSE-BINDING PERIPLASMIC PROTEIN-RELATED"/>
    <property type="match status" value="1"/>
</dbReference>
<accession>A0AAW6U1D9</accession>
<feature type="domain" description="Periplasmic binding protein" evidence="5">
    <location>
        <begin position="34"/>
        <end position="292"/>
    </location>
</feature>
<dbReference type="InterPro" id="IPR028082">
    <property type="entry name" value="Peripla_BP_I"/>
</dbReference>
<evidence type="ECO:0000313" key="7">
    <source>
        <dbReference type="Proteomes" id="UP001431776"/>
    </source>
</evidence>
<name>A0AAW6U1D9_9BACT</name>
<dbReference type="RefSeq" id="WP_349245722.1">
    <property type="nucleotide sequence ID" value="NZ_JASCXX010000018.1"/>
</dbReference>
<feature type="transmembrane region" description="Helical" evidence="4">
    <location>
        <begin position="6"/>
        <end position="23"/>
    </location>
</feature>
<evidence type="ECO:0000256" key="4">
    <source>
        <dbReference type="SAM" id="Phobius"/>
    </source>
</evidence>
<proteinExistence type="inferred from homology"/>
<sequence length="323" mass="35202">MKNAIWIVLLGVLAGVLVVVGVLRKGRTDGSHKIGVVPKETVSVYWEGVRQGALKAGKEEGYDILWNGPEVETDRERQVQIVEDMMAQKVAGIVLAPSDRKALVPVVEKVHERGIPCVIVDSGVDTENILSYMATDNYQGGVLAAQRMGQILDGKGRIIIVRWTPNSASTDARLAGFTETLAREHPEIQIVDAQYPSPPTTDKARDVTDDMLTRNPDVDGIFACNATTAGGALTALRNADQGQRRIKMIGFDAWPMVVDGLEKGDLDSLIIQNPFKMGYEGVKAIVRHMQGQTVPKEVDTGVELITQDRLADPKVRELLGSQI</sequence>
<dbReference type="GO" id="GO:0030246">
    <property type="term" value="F:carbohydrate binding"/>
    <property type="evidence" value="ECO:0007669"/>
    <property type="project" value="UniProtKB-ARBA"/>
</dbReference>
<dbReference type="Pfam" id="PF13407">
    <property type="entry name" value="Peripla_BP_4"/>
    <property type="match status" value="1"/>
</dbReference>
<dbReference type="EMBL" id="JASCXX010000018">
    <property type="protein sequence ID" value="MDI6450314.1"/>
    <property type="molecule type" value="Genomic_DNA"/>
</dbReference>
<evidence type="ECO:0000313" key="6">
    <source>
        <dbReference type="EMBL" id="MDI6450314.1"/>
    </source>
</evidence>
<keyword evidence="4" id="KW-1133">Transmembrane helix</keyword>
<dbReference type="Proteomes" id="UP001431776">
    <property type="component" value="Unassembled WGS sequence"/>
</dbReference>
<dbReference type="CDD" id="cd20004">
    <property type="entry name" value="PBP1_ABC_sugar_binding-like"/>
    <property type="match status" value="1"/>
</dbReference>
<keyword evidence="3" id="KW-0732">Signal</keyword>
<evidence type="ECO:0000259" key="5">
    <source>
        <dbReference type="Pfam" id="PF13407"/>
    </source>
</evidence>
<evidence type="ECO:0000256" key="1">
    <source>
        <dbReference type="ARBA" id="ARBA00004196"/>
    </source>
</evidence>
<dbReference type="AlphaFoldDB" id="A0AAW6U1D9"/>
<keyword evidence="4" id="KW-0812">Transmembrane</keyword>
<evidence type="ECO:0000256" key="3">
    <source>
        <dbReference type="ARBA" id="ARBA00022729"/>
    </source>
</evidence>
<protein>
    <submittedName>
        <fullName evidence="6">Substrate-binding domain-containing protein</fullName>
    </submittedName>
</protein>
<dbReference type="PANTHER" id="PTHR46847:SF1">
    <property type="entry name" value="D-ALLOSE-BINDING PERIPLASMIC PROTEIN-RELATED"/>
    <property type="match status" value="1"/>
</dbReference>
<dbReference type="GO" id="GO:0030313">
    <property type="term" value="C:cell envelope"/>
    <property type="evidence" value="ECO:0007669"/>
    <property type="project" value="UniProtKB-SubCell"/>
</dbReference>
<comment type="subcellular location">
    <subcellularLocation>
        <location evidence="1">Cell envelope</location>
    </subcellularLocation>
</comment>
<dbReference type="Gene3D" id="3.40.50.2300">
    <property type="match status" value="2"/>
</dbReference>
<dbReference type="InterPro" id="IPR025997">
    <property type="entry name" value="SBP_2_dom"/>
</dbReference>
<gene>
    <name evidence="6" type="ORF">QJ522_14735</name>
</gene>
<comment type="caution">
    <text evidence="6">The sequence shown here is derived from an EMBL/GenBank/DDBJ whole genome shotgun (WGS) entry which is preliminary data.</text>
</comment>
<dbReference type="SUPFAM" id="SSF53822">
    <property type="entry name" value="Periplasmic binding protein-like I"/>
    <property type="match status" value="1"/>
</dbReference>
<keyword evidence="4" id="KW-0472">Membrane</keyword>
<evidence type="ECO:0000256" key="2">
    <source>
        <dbReference type="ARBA" id="ARBA00007639"/>
    </source>
</evidence>
<comment type="similarity">
    <text evidence="2">Belongs to the bacterial solute-binding protein 2 family.</text>
</comment>